<proteinExistence type="predicted"/>
<dbReference type="Proteomes" id="UP000243459">
    <property type="component" value="Chromosome 10"/>
</dbReference>
<dbReference type="Gramene" id="ONK56078">
    <property type="protein sequence ID" value="ONK56078"/>
    <property type="gene ID" value="A4U43_C10F3910"/>
</dbReference>
<dbReference type="AlphaFoldDB" id="A0A5P1E0R7"/>
<reference evidence="2" key="1">
    <citation type="journal article" date="2017" name="Nat. Commun.">
        <title>The asparagus genome sheds light on the origin and evolution of a young Y chromosome.</title>
        <authorList>
            <person name="Harkess A."/>
            <person name="Zhou J."/>
            <person name="Xu C."/>
            <person name="Bowers J.E."/>
            <person name="Van der Hulst R."/>
            <person name="Ayyampalayam S."/>
            <person name="Mercati F."/>
            <person name="Riccardi P."/>
            <person name="McKain M.R."/>
            <person name="Kakrana A."/>
            <person name="Tang H."/>
            <person name="Ray J."/>
            <person name="Groenendijk J."/>
            <person name="Arikit S."/>
            <person name="Mathioni S.M."/>
            <person name="Nakano M."/>
            <person name="Shan H."/>
            <person name="Telgmann-Rauber A."/>
            <person name="Kanno A."/>
            <person name="Yue Z."/>
            <person name="Chen H."/>
            <person name="Li W."/>
            <person name="Chen Y."/>
            <person name="Xu X."/>
            <person name="Zhang Y."/>
            <person name="Luo S."/>
            <person name="Chen H."/>
            <person name="Gao J."/>
            <person name="Mao Z."/>
            <person name="Pires J.C."/>
            <person name="Luo M."/>
            <person name="Kudrna D."/>
            <person name="Wing R.A."/>
            <person name="Meyers B.C."/>
            <person name="Yi K."/>
            <person name="Kong H."/>
            <person name="Lavrijsen P."/>
            <person name="Sunseri F."/>
            <person name="Falavigna A."/>
            <person name="Ye Y."/>
            <person name="Leebens-Mack J.H."/>
            <person name="Chen G."/>
        </authorList>
    </citation>
    <scope>NUCLEOTIDE SEQUENCE [LARGE SCALE GENOMIC DNA]</scope>
    <source>
        <strain evidence="2">cv. DH0086</strain>
    </source>
</reference>
<evidence type="ECO:0000313" key="2">
    <source>
        <dbReference type="Proteomes" id="UP000243459"/>
    </source>
</evidence>
<dbReference type="InterPro" id="IPR013785">
    <property type="entry name" value="Aldolase_TIM"/>
</dbReference>
<protein>
    <submittedName>
        <fullName evidence="1">Uncharacterized protein</fullName>
    </submittedName>
</protein>
<organism evidence="1 2">
    <name type="scientific">Asparagus officinalis</name>
    <name type="common">Garden asparagus</name>
    <dbReference type="NCBI Taxonomy" id="4686"/>
    <lineage>
        <taxon>Eukaryota</taxon>
        <taxon>Viridiplantae</taxon>
        <taxon>Streptophyta</taxon>
        <taxon>Embryophyta</taxon>
        <taxon>Tracheophyta</taxon>
        <taxon>Spermatophyta</taxon>
        <taxon>Magnoliopsida</taxon>
        <taxon>Liliopsida</taxon>
        <taxon>Asparagales</taxon>
        <taxon>Asparagaceae</taxon>
        <taxon>Asparagoideae</taxon>
        <taxon>Asparagus</taxon>
    </lineage>
</organism>
<keyword evidence="2" id="KW-1185">Reference proteome</keyword>
<accession>A0A5P1E0R7</accession>
<sequence length="113" mass="12516">MKYEALVYQGGDLVKKYRRMGSLETVTKRIDAWYLGDTLKLTVARGVVGAVADKGSVLKLFLARFKLLIKDSNILMHPFAVCSRSSKLEFEALLISDTSGNPISFPILCGDML</sequence>
<evidence type="ECO:0000313" key="1">
    <source>
        <dbReference type="EMBL" id="ONK56078.1"/>
    </source>
</evidence>
<dbReference type="EMBL" id="CM007390">
    <property type="protein sequence ID" value="ONK56078.1"/>
    <property type="molecule type" value="Genomic_DNA"/>
</dbReference>
<dbReference type="Gene3D" id="3.20.20.70">
    <property type="entry name" value="Aldolase class I"/>
    <property type="match status" value="1"/>
</dbReference>
<name>A0A5P1E0R7_ASPOF</name>
<gene>
    <name evidence="1" type="ORF">A4U43_C10F3910</name>
</gene>